<dbReference type="Pfam" id="PF03006">
    <property type="entry name" value="HlyIII"/>
    <property type="match status" value="1"/>
</dbReference>
<dbReference type="GO" id="GO:0005886">
    <property type="term" value="C:plasma membrane"/>
    <property type="evidence" value="ECO:0007669"/>
    <property type="project" value="UniProtKB-SubCell"/>
</dbReference>
<keyword evidence="4 6" id="KW-1133">Transmembrane helix</keyword>
<evidence type="ECO:0000256" key="1">
    <source>
        <dbReference type="ARBA" id="ARBA00004651"/>
    </source>
</evidence>
<evidence type="ECO:0000256" key="6">
    <source>
        <dbReference type="SAM" id="Phobius"/>
    </source>
</evidence>
<name>A0A6J6C1I9_9ZZZZ</name>
<accession>A0A6J6C1I9</accession>
<evidence type="ECO:0000256" key="5">
    <source>
        <dbReference type="ARBA" id="ARBA00023136"/>
    </source>
</evidence>
<dbReference type="EMBL" id="CAEZSO010000118">
    <property type="protein sequence ID" value="CAB4545190.1"/>
    <property type="molecule type" value="Genomic_DNA"/>
</dbReference>
<evidence type="ECO:0000256" key="2">
    <source>
        <dbReference type="ARBA" id="ARBA00022475"/>
    </source>
</evidence>
<reference evidence="7" key="1">
    <citation type="submission" date="2020-05" db="EMBL/GenBank/DDBJ databases">
        <authorList>
            <person name="Chiriac C."/>
            <person name="Salcher M."/>
            <person name="Ghai R."/>
            <person name="Kavagutti S V."/>
        </authorList>
    </citation>
    <scope>NUCLEOTIDE SEQUENCE</scope>
</reference>
<dbReference type="InterPro" id="IPR004254">
    <property type="entry name" value="AdipoR/HlyIII-related"/>
</dbReference>
<dbReference type="AlphaFoldDB" id="A0A6J6C1I9"/>
<feature type="transmembrane region" description="Helical" evidence="6">
    <location>
        <begin position="21"/>
        <end position="40"/>
    </location>
</feature>
<feature type="transmembrane region" description="Helical" evidence="6">
    <location>
        <begin position="110"/>
        <end position="130"/>
    </location>
</feature>
<dbReference type="NCBIfam" id="TIGR01065">
    <property type="entry name" value="hlyIII"/>
    <property type="match status" value="1"/>
</dbReference>
<feature type="transmembrane region" description="Helical" evidence="6">
    <location>
        <begin position="137"/>
        <end position="156"/>
    </location>
</feature>
<feature type="transmembrane region" description="Helical" evidence="6">
    <location>
        <begin position="162"/>
        <end position="184"/>
    </location>
</feature>
<keyword evidence="3 6" id="KW-0812">Transmembrane</keyword>
<comment type="subcellular location">
    <subcellularLocation>
        <location evidence="1">Cell membrane</location>
        <topology evidence="1">Multi-pass membrane protein</topology>
    </subcellularLocation>
</comment>
<gene>
    <name evidence="7" type="ORF">UFOPK1446_00658</name>
</gene>
<evidence type="ECO:0000313" key="7">
    <source>
        <dbReference type="EMBL" id="CAB4545190.1"/>
    </source>
</evidence>
<feature type="transmembrane region" description="Helical" evidence="6">
    <location>
        <begin position="46"/>
        <end position="67"/>
    </location>
</feature>
<protein>
    <submittedName>
        <fullName evidence="7">Unannotated protein</fullName>
    </submittedName>
</protein>
<dbReference type="PANTHER" id="PTHR20855">
    <property type="entry name" value="ADIPOR/PROGESTIN RECEPTOR-RELATED"/>
    <property type="match status" value="1"/>
</dbReference>
<keyword evidence="5 6" id="KW-0472">Membrane</keyword>
<feature type="transmembrane region" description="Helical" evidence="6">
    <location>
        <begin position="87"/>
        <end position="104"/>
    </location>
</feature>
<dbReference type="PANTHER" id="PTHR20855:SF3">
    <property type="entry name" value="LD03007P"/>
    <property type="match status" value="1"/>
</dbReference>
<evidence type="ECO:0000256" key="4">
    <source>
        <dbReference type="ARBA" id="ARBA00022989"/>
    </source>
</evidence>
<proteinExistence type="predicted"/>
<feature type="transmembrane region" description="Helical" evidence="6">
    <location>
        <begin position="196"/>
        <end position="219"/>
    </location>
</feature>
<organism evidence="7">
    <name type="scientific">freshwater metagenome</name>
    <dbReference type="NCBI Taxonomy" id="449393"/>
    <lineage>
        <taxon>unclassified sequences</taxon>
        <taxon>metagenomes</taxon>
        <taxon>ecological metagenomes</taxon>
    </lineage>
</organism>
<dbReference type="InterPro" id="IPR005744">
    <property type="entry name" value="Hy-lIII"/>
</dbReference>
<sequence>MSSAAHTSPAVIAPRPKWRGLLHLMGAPVAVITGMALLFIAETAKARTGVAIYALSLTGLFTMSAIYHRGHWRPTVKAWLQRVDHSMIFVLIAGTYTPFCLLVLAGSTSIIVLSIVWGGAAAGIITRLTWHRAPRALFVPIYLAMGWTALIIAPALAARASFAVNALLVAGGVLYTIGTVVYATKRPNLFPSVFGFHELFHAFTIAAAICHTIAITLILL</sequence>
<evidence type="ECO:0000256" key="3">
    <source>
        <dbReference type="ARBA" id="ARBA00022692"/>
    </source>
</evidence>
<dbReference type="GO" id="GO:0140911">
    <property type="term" value="F:pore-forming activity"/>
    <property type="evidence" value="ECO:0007669"/>
    <property type="project" value="InterPro"/>
</dbReference>
<keyword evidence="2" id="KW-1003">Cell membrane</keyword>